<evidence type="ECO:0000313" key="1">
    <source>
        <dbReference type="EMBL" id="CAI9588545.1"/>
    </source>
</evidence>
<protein>
    <submittedName>
        <fullName evidence="1">Uncharacterized protein</fullName>
    </submittedName>
</protein>
<sequence length="74" mass="8550">MQSDKYRSPGNRQTQKHLSDCQTERHDWSLQRTCLHCSRVQWPLASTVAVVPSCFHIVIIPLTVDRGIFSIKEI</sequence>
<comment type="caution">
    <text evidence="1">The sequence shown here is derived from an EMBL/GenBank/DDBJ whole genome shotgun (WGS) entry which is preliminary data.</text>
</comment>
<organism evidence="1 2">
    <name type="scientific">Staurois parvus</name>
    <dbReference type="NCBI Taxonomy" id="386267"/>
    <lineage>
        <taxon>Eukaryota</taxon>
        <taxon>Metazoa</taxon>
        <taxon>Chordata</taxon>
        <taxon>Craniata</taxon>
        <taxon>Vertebrata</taxon>
        <taxon>Euteleostomi</taxon>
        <taxon>Amphibia</taxon>
        <taxon>Batrachia</taxon>
        <taxon>Anura</taxon>
        <taxon>Neobatrachia</taxon>
        <taxon>Ranoidea</taxon>
        <taxon>Ranidae</taxon>
        <taxon>Staurois</taxon>
    </lineage>
</organism>
<accession>A0ABN9EUP5</accession>
<gene>
    <name evidence="1" type="ORF">SPARVUS_LOCUS10763044</name>
</gene>
<dbReference type="EMBL" id="CATNWA010015962">
    <property type="protein sequence ID" value="CAI9588545.1"/>
    <property type="molecule type" value="Genomic_DNA"/>
</dbReference>
<reference evidence="1" key="1">
    <citation type="submission" date="2023-05" db="EMBL/GenBank/DDBJ databases">
        <authorList>
            <person name="Stuckert A."/>
        </authorList>
    </citation>
    <scope>NUCLEOTIDE SEQUENCE</scope>
</reference>
<evidence type="ECO:0000313" key="2">
    <source>
        <dbReference type="Proteomes" id="UP001162483"/>
    </source>
</evidence>
<dbReference type="Proteomes" id="UP001162483">
    <property type="component" value="Unassembled WGS sequence"/>
</dbReference>
<name>A0ABN9EUP5_9NEOB</name>
<proteinExistence type="predicted"/>
<keyword evidence="2" id="KW-1185">Reference proteome</keyword>